<dbReference type="InterPro" id="IPR000307">
    <property type="entry name" value="Ribosomal_bS16"/>
</dbReference>
<dbReference type="EMBL" id="GGEC01011322">
    <property type="protein sequence ID" value="MBW91805.1"/>
    <property type="molecule type" value="Transcribed_RNA"/>
</dbReference>
<keyword evidence="3" id="KW-0689">Ribosomal protein</keyword>
<sequence>MTVKIRFARFGCRNRPFFRIIVADSKTPRDGKPIQVVGFYDPLSGLSSRSVWF</sequence>
<evidence type="ECO:0000256" key="4">
    <source>
        <dbReference type="ARBA" id="ARBA00023274"/>
    </source>
</evidence>
<comment type="subcellular location">
    <subcellularLocation>
        <location evidence="1">Plastid</location>
        <location evidence="1">Chloroplast</location>
    </subcellularLocation>
</comment>
<organism evidence="5">
    <name type="scientific">Rhizophora mucronata</name>
    <name type="common">Asiatic mangrove</name>
    <dbReference type="NCBI Taxonomy" id="61149"/>
    <lineage>
        <taxon>Eukaryota</taxon>
        <taxon>Viridiplantae</taxon>
        <taxon>Streptophyta</taxon>
        <taxon>Embryophyta</taxon>
        <taxon>Tracheophyta</taxon>
        <taxon>Spermatophyta</taxon>
        <taxon>Magnoliopsida</taxon>
        <taxon>eudicotyledons</taxon>
        <taxon>Gunneridae</taxon>
        <taxon>Pentapetalae</taxon>
        <taxon>rosids</taxon>
        <taxon>fabids</taxon>
        <taxon>Malpighiales</taxon>
        <taxon>Rhizophoraceae</taxon>
        <taxon>Rhizophora</taxon>
    </lineage>
</organism>
<keyword evidence="4" id="KW-0687">Ribonucleoprotein</keyword>
<dbReference type="GO" id="GO:0032543">
    <property type="term" value="P:mitochondrial translation"/>
    <property type="evidence" value="ECO:0007669"/>
    <property type="project" value="TreeGrafter"/>
</dbReference>
<dbReference type="PANTHER" id="PTHR12919:SF34">
    <property type="entry name" value="SMALL RIBOSOMAL SUBUNIT PROTEIN BS16CY"/>
    <property type="match status" value="1"/>
</dbReference>
<evidence type="ECO:0000256" key="1">
    <source>
        <dbReference type="ARBA" id="ARBA00004229"/>
    </source>
</evidence>
<accession>A0A2P2JEA7</accession>
<dbReference type="SUPFAM" id="SSF54565">
    <property type="entry name" value="Ribosomal protein S16"/>
    <property type="match status" value="1"/>
</dbReference>
<dbReference type="Gene3D" id="3.30.1320.10">
    <property type="match status" value="1"/>
</dbReference>
<dbReference type="GO" id="GO:0003735">
    <property type="term" value="F:structural constituent of ribosome"/>
    <property type="evidence" value="ECO:0007669"/>
    <property type="project" value="InterPro"/>
</dbReference>
<protein>
    <recommendedName>
        <fullName evidence="6">30S ribosomal protein S16</fullName>
    </recommendedName>
</protein>
<dbReference type="Pfam" id="PF00886">
    <property type="entry name" value="Ribosomal_S16"/>
    <property type="match status" value="1"/>
</dbReference>
<dbReference type="InterPro" id="IPR023803">
    <property type="entry name" value="Ribosomal_bS16_dom_sf"/>
</dbReference>
<dbReference type="GO" id="GO:0005739">
    <property type="term" value="C:mitochondrion"/>
    <property type="evidence" value="ECO:0007669"/>
    <property type="project" value="GOC"/>
</dbReference>
<name>A0A2P2JEA7_RHIMU</name>
<reference evidence="5" key="1">
    <citation type="submission" date="2018-02" db="EMBL/GenBank/DDBJ databases">
        <title>Rhizophora mucronata_Transcriptome.</title>
        <authorList>
            <person name="Meera S.P."/>
            <person name="Sreeshan A."/>
            <person name="Augustine A."/>
        </authorList>
    </citation>
    <scope>NUCLEOTIDE SEQUENCE</scope>
    <source>
        <tissue evidence="5">Leaf</tissue>
    </source>
</reference>
<comment type="similarity">
    <text evidence="2">Belongs to the bacterial ribosomal protein bS16 family.</text>
</comment>
<evidence type="ECO:0008006" key="6">
    <source>
        <dbReference type="Google" id="ProtNLM"/>
    </source>
</evidence>
<dbReference type="PANTHER" id="PTHR12919">
    <property type="entry name" value="30S RIBOSOMAL PROTEIN S16"/>
    <property type="match status" value="1"/>
</dbReference>
<proteinExistence type="inferred from homology"/>
<dbReference type="AlphaFoldDB" id="A0A2P2JEA7"/>
<dbReference type="GO" id="GO:0015935">
    <property type="term" value="C:small ribosomal subunit"/>
    <property type="evidence" value="ECO:0007669"/>
    <property type="project" value="TreeGrafter"/>
</dbReference>
<evidence type="ECO:0000256" key="3">
    <source>
        <dbReference type="ARBA" id="ARBA00022980"/>
    </source>
</evidence>
<dbReference type="NCBIfam" id="TIGR00002">
    <property type="entry name" value="S16"/>
    <property type="match status" value="1"/>
</dbReference>
<dbReference type="GO" id="GO:0009507">
    <property type="term" value="C:chloroplast"/>
    <property type="evidence" value="ECO:0007669"/>
    <property type="project" value="UniProtKB-SubCell"/>
</dbReference>
<evidence type="ECO:0000313" key="5">
    <source>
        <dbReference type="EMBL" id="MBW91805.1"/>
    </source>
</evidence>
<evidence type="ECO:0000256" key="2">
    <source>
        <dbReference type="ARBA" id="ARBA00006668"/>
    </source>
</evidence>